<evidence type="ECO:0000256" key="5">
    <source>
        <dbReference type="ARBA" id="ARBA00022892"/>
    </source>
</evidence>
<evidence type="ECO:0000256" key="1">
    <source>
        <dbReference type="ARBA" id="ARBA00004555"/>
    </source>
</evidence>
<evidence type="ECO:0000256" key="6">
    <source>
        <dbReference type="ARBA" id="ARBA00023034"/>
    </source>
</evidence>
<comment type="similarity">
    <text evidence="2">Belongs to the TRAPP small subunits family. Sedlin subfamily.</text>
</comment>
<dbReference type="Proteomes" id="UP001314263">
    <property type="component" value="Unassembled WGS sequence"/>
</dbReference>
<dbReference type="AlphaFoldDB" id="A0AAV1IAT3"/>
<name>A0AAV1IAT3_9CHLO</name>
<proteinExistence type="inferred from homology"/>
<evidence type="ECO:0000256" key="3">
    <source>
        <dbReference type="ARBA" id="ARBA00022448"/>
    </source>
</evidence>
<dbReference type="GO" id="GO:0006888">
    <property type="term" value="P:endoplasmic reticulum to Golgi vesicle-mediated transport"/>
    <property type="evidence" value="ECO:0007669"/>
    <property type="project" value="UniProtKB-UniRule"/>
</dbReference>
<evidence type="ECO:0000256" key="4">
    <source>
        <dbReference type="ARBA" id="ARBA00022824"/>
    </source>
</evidence>
<dbReference type="InterPro" id="IPR007233">
    <property type="entry name" value="TRAPPC"/>
</dbReference>
<sequence length="139" mass="15822">MIVCAAVIGQQNNPLYLQTLQQETNESSLRFHYVVHCSLDAVEERMMNPIKSTGEPSDAYLGLLYPTEEFKIYGYASNTRVKFILVVDEVMPKDEEMRLIFRRFHAAFIDAISNPFYTVNMPITSPGFDASVKTIMTTV</sequence>
<dbReference type="Pfam" id="PF04628">
    <property type="entry name" value="Sedlin_N"/>
    <property type="match status" value="1"/>
</dbReference>
<accession>A0AAV1IAT3</accession>
<comment type="caution">
    <text evidence="8">The sequence shown here is derived from an EMBL/GenBank/DDBJ whole genome shotgun (WGS) entry which is preliminary data.</text>
</comment>
<dbReference type="GO" id="GO:0030008">
    <property type="term" value="C:TRAPP complex"/>
    <property type="evidence" value="ECO:0007669"/>
    <property type="project" value="UniProtKB-UniRule"/>
</dbReference>
<evidence type="ECO:0000313" key="8">
    <source>
        <dbReference type="EMBL" id="CAK0783312.1"/>
    </source>
</evidence>
<dbReference type="InterPro" id="IPR006722">
    <property type="entry name" value="Sedlin"/>
</dbReference>
<comment type="subunit">
    <text evidence="7">Part of the multisubunit transport protein particle (TRAPP) complex.</text>
</comment>
<dbReference type="Gene3D" id="3.30.450.70">
    <property type="match status" value="1"/>
</dbReference>
<dbReference type="GO" id="GO:0005794">
    <property type="term" value="C:Golgi apparatus"/>
    <property type="evidence" value="ECO:0007669"/>
    <property type="project" value="UniProtKB-SubCell"/>
</dbReference>
<evidence type="ECO:0000313" key="9">
    <source>
        <dbReference type="Proteomes" id="UP001314263"/>
    </source>
</evidence>
<keyword evidence="5 7" id="KW-0931">ER-Golgi transport</keyword>
<keyword evidence="4 7" id="KW-0256">Endoplasmic reticulum</keyword>
<dbReference type="SUPFAM" id="SSF64356">
    <property type="entry name" value="SNARE-like"/>
    <property type="match status" value="1"/>
</dbReference>
<protein>
    <recommendedName>
        <fullName evidence="7">Trafficking protein particle complex subunit</fullName>
    </recommendedName>
</protein>
<dbReference type="InterPro" id="IPR011012">
    <property type="entry name" value="Longin-like_dom_sf"/>
</dbReference>
<dbReference type="GO" id="GO:0005783">
    <property type="term" value="C:endoplasmic reticulum"/>
    <property type="evidence" value="ECO:0007669"/>
    <property type="project" value="UniProtKB-SubCell"/>
</dbReference>
<keyword evidence="9" id="KW-1185">Reference proteome</keyword>
<dbReference type="PANTHER" id="PTHR12403">
    <property type="entry name" value="TRAFFICKING PROTEIN PARTICLE COMPLEX SUBUNIT 2"/>
    <property type="match status" value="1"/>
</dbReference>
<dbReference type="InterPro" id="IPR044760">
    <property type="entry name" value="TRAPPC2L"/>
</dbReference>
<gene>
    <name evidence="8" type="ORF">CVIRNUC_006511</name>
</gene>
<evidence type="ECO:0000256" key="7">
    <source>
        <dbReference type="RuleBase" id="RU366065"/>
    </source>
</evidence>
<evidence type="ECO:0000256" key="2">
    <source>
        <dbReference type="ARBA" id="ARBA00006626"/>
    </source>
</evidence>
<keyword evidence="3 7" id="KW-0813">Transport</keyword>
<comment type="subcellular location">
    <subcellularLocation>
        <location evidence="7">Endoplasmic reticulum</location>
    </subcellularLocation>
    <subcellularLocation>
        <location evidence="7">Golgi apparatus</location>
        <location evidence="7">cis-Golgi network</location>
    </subcellularLocation>
    <subcellularLocation>
        <location evidence="1">Golgi apparatus</location>
    </subcellularLocation>
</comment>
<reference evidence="8 9" key="1">
    <citation type="submission" date="2023-10" db="EMBL/GenBank/DDBJ databases">
        <authorList>
            <person name="Maclean D."/>
            <person name="Macfadyen A."/>
        </authorList>
    </citation>
    <scope>NUCLEOTIDE SEQUENCE [LARGE SCALE GENOMIC DNA]</scope>
</reference>
<dbReference type="CDD" id="cd14854">
    <property type="entry name" value="TRAPPC2L"/>
    <property type="match status" value="1"/>
</dbReference>
<organism evidence="8 9">
    <name type="scientific">Coccomyxa viridis</name>
    <dbReference type="NCBI Taxonomy" id="1274662"/>
    <lineage>
        <taxon>Eukaryota</taxon>
        <taxon>Viridiplantae</taxon>
        <taxon>Chlorophyta</taxon>
        <taxon>core chlorophytes</taxon>
        <taxon>Trebouxiophyceae</taxon>
        <taxon>Trebouxiophyceae incertae sedis</taxon>
        <taxon>Coccomyxaceae</taxon>
        <taxon>Coccomyxa</taxon>
    </lineage>
</organism>
<dbReference type="EMBL" id="CAUYUE010000008">
    <property type="protein sequence ID" value="CAK0783312.1"/>
    <property type="molecule type" value="Genomic_DNA"/>
</dbReference>
<dbReference type="SMART" id="SM01399">
    <property type="entry name" value="Sybindin"/>
    <property type="match status" value="1"/>
</dbReference>
<keyword evidence="6 7" id="KW-0333">Golgi apparatus</keyword>